<protein>
    <recommendedName>
        <fullName evidence="1">Aerobactin siderophore biosynthesis IucA/IucC-like C-terminal domain-containing protein</fullName>
    </recommendedName>
</protein>
<keyword evidence="3" id="KW-1185">Reference proteome</keyword>
<organism evidence="2 3">
    <name type="scientific">Lysinibacillus sphaericus</name>
    <name type="common">Bacillus sphaericus</name>
    <dbReference type="NCBI Taxonomy" id="1421"/>
    <lineage>
        <taxon>Bacteria</taxon>
        <taxon>Bacillati</taxon>
        <taxon>Bacillota</taxon>
        <taxon>Bacilli</taxon>
        <taxon>Bacillales</taxon>
        <taxon>Bacillaceae</taxon>
        <taxon>Lysinibacillus</taxon>
    </lineage>
</organism>
<dbReference type="InterPro" id="IPR022770">
    <property type="entry name" value="IucA/IucC-like_C"/>
</dbReference>
<dbReference type="Pfam" id="PF06276">
    <property type="entry name" value="FhuF"/>
    <property type="match status" value="1"/>
</dbReference>
<reference evidence="2 3" key="1">
    <citation type="submission" date="2017-11" db="EMBL/GenBank/DDBJ databases">
        <title>Genome sequence of Lysinibacillus sphaericus, a lignin-degrading bacteria isolated from municipal solid waste soil.</title>
        <authorList>
            <person name="Persinoti G.F."/>
            <person name="Paixao D.A."/>
            <person name="Bugg T.D."/>
            <person name="Squina F.M."/>
        </authorList>
    </citation>
    <scope>NUCLEOTIDE SEQUENCE [LARGE SCALE GENOMIC DNA]</scope>
    <source>
        <strain evidence="2 3">A1</strain>
    </source>
</reference>
<accession>A0A2S5CV93</accession>
<comment type="caution">
    <text evidence="2">The sequence shown here is derived from an EMBL/GenBank/DDBJ whole genome shotgun (WGS) entry which is preliminary data.</text>
</comment>
<evidence type="ECO:0000313" key="3">
    <source>
        <dbReference type="Proteomes" id="UP000237319"/>
    </source>
</evidence>
<feature type="domain" description="Aerobactin siderophore biosynthesis IucA/IucC-like C-terminal" evidence="1">
    <location>
        <begin position="69"/>
        <end position="218"/>
    </location>
</feature>
<proteinExistence type="predicted"/>
<gene>
    <name evidence="2" type="ORF">LYSIN_03580</name>
</gene>
<dbReference type="Proteomes" id="UP000237319">
    <property type="component" value="Unassembled WGS sequence"/>
</dbReference>
<name>A0A2S5CV93_LYSSH</name>
<dbReference type="RefSeq" id="WP_103977791.1">
    <property type="nucleotide sequence ID" value="NZ_PGLV01000003.1"/>
</dbReference>
<evidence type="ECO:0000259" key="1">
    <source>
        <dbReference type="Pfam" id="PF06276"/>
    </source>
</evidence>
<dbReference type="AlphaFoldDB" id="A0A2S5CV93"/>
<dbReference type="EMBL" id="PGLV01000003">
    <property type="protein sequence ID" value="POZ54720.1"/>
    <property type="molecule type" value="Genomic_DNA"/>
</dbReference>
<dbReference type="GO" id="GO:0051537">
    <property type="term" value="F:2 iron, 2 sulfur cluster binding"/>
    <property type="evidence" value="ECO:0007669"/>
    <property type="project" value="InterPro"/>
</dbReference>
<sequence length="260" mass="30082">MLHVPNDNRLTPTDIAILTENYRFTETNLPASPYSISSKDLLCGEQCRQYLQTISPIFNSTSLIITASLFGKRYSVLTMATPLFAMSMLQKGINMSIDNVRVESSYQEDLWLPKIALVDAQVILPISRAEWRDQILQSLFADNMTKVWKALSTTAKVSKAVLWEHAAMYVHWFYETQFRQGASEREIAFLEEDYQYIMTEAPGEIFGERKNPFTRYNTPKVMTRGTDKPIRLRKTCCYYYLTSEEEHDYCISCPKMPNVK</sequence>
<evidence type="ECO:0000313" key="2">
    <source>
        <dbReference type="EMBL" id="POZ54720.1"/>
    </source>
</evidence>
<dbReference type="GO" id="GO:0003824">
    <property type="term" value="F:catalytic activity"/>
    <property type="evidence" value="ECO:0007669"/>
    <property type="project" value="UniProtKB-ARBA"/>
</dbReference>